<evidence type="ECO:0000313" key="2">
    <source>
        <dbReference type="EMBL" id="MDR6221922.1"/>
    </source>
</evidence>
<protein>
    <submittedName>
        <fullName evidence="2">Uncharacterized protein</fullName>
    </submittedName>
</protein>
<reference evidence="2 3" key="1">
    <citation type="submission" date="2023-07" db="EMBL/GenBank/DDBJ databases">
        <title>Genomic Encyclopedia of Type Strains, Phase IV (KMG-IV): sequencing the most valuable type-strain genomes for metagenomic binning, comparative biology and taxonomic classification.</title>
        <authorList>
            <person name="Goeker M."/>
        </authorList>
    </citation>
    <scope>NUCLEOTIDE SEQUENCE [LARGE SCALE GENOMIC DNA]</scope>
    <source>
        <strain evidence="2 3">DSM 17273</strain>
    </source>
</reference>
<keyword evidence="1" id="KW-0812">Transmembrane</keyword>
<dbReference type="AlphaFoldDB" id="A0AA90TXV4"/>
<evidence type="ECO:0000313" key="3">
    <source>
        <dbReference type="Proteomes" id="UP001185015"/>
    </source>
</evidence>
<gene>
    <name evidence="2" type="ORF">J2750_000354</name>
</gene>
<dbReference type="EMBL" id="JAVDQI010000001">
    <property type="protein sequence ID" value="MDR6221922.1"/>
    <property type="molecule type" value="Genomic_DNA"/>
</dbReference>
<dbReference type="RefSeq" id="WP_309739067.1">
    <property type="nucleotide sequence ID" value="NZ_JAVDQI010000001.1"/>
</dbReference>
<dbReference type="Proteomes" id="UP001185015">
    <property type="component" value="Unassembled WGS sequence"/>
</dbReference>
<accession>A0AA90TXV4</accession>
<keyword evidence="1" id="KW-0472">Membrane</keyword>
<proteinExistence type="predicted"/>
<comment type="caution">
    <text evidence="2">The sequence shown here is derived from an EMBL/GenBank/DDBJ whole genome shotgun (WGS) entry which is preliminary data.</text>
</comment>
<feature type="transmembrane region" description="Helical" evidence="1">
    <location>
        <begin position="6"/>
        <end position="23"/>
    </location>
</feature>
<name>A0AA90TXV4_9EURY</name>
<organism evidence="2 3">
    <name type="scientific">Methanococcoides alaskense</name>
    <dbReference type="NCBI Taxonomy" id="325778"/>
    <lineage>
        <taxon>Archaea</taxon>
        <taxon>Methanobacteriati</taxon>
        <taxon>Methanobacteriota</taxon>
        <taxon>Stenosarchaea group</taxon>
        <taxon>Methanomicrobia</taxon>
        <taxon>Methanosarcinales</taxon>
        <taxon>Methanosarcinaceae</taxon>
        <taxon>Methanococcoides</taxon>
    </lineage>
</organism>
<evidence type="ECO:0000256" key="1">
    <source>
        <dbReference type="SAM" id="Phobius"/>
    </source>
</evidence>
<sequence length="223" mass="26313">MEWSTVALVLITAIYATLTWLIVRKTDSALEQTDDIIKLNQASLKKTDAIIKQNQDSLEQNKKIIRQNGHSHAQTDRMIRQGIVEKNILYIEKRLERLYYPLQDALKSDEVYVPLHYEELMLEEYYGHSDNGEVPRSWLVNENTRRYSIDDVIPYLYLASDKLRIPLDEFLGRIREFNPYESDTPEGRQELEYLEKTVISDINIIEQKLGKLRESYLEIEDDE</sequence>
<keyword evidence="1" id="KW-1133">Transmembrane helix</keyword>
<keyword evidence="3" id="KW-1185">Reference proteome</keyword>